<protein>
    <submittedName>
        <fullName evidence="1">Uncharacterized protein</fullName>
    </submittedName>
</protein>
<evidence type="ECO:0000313" key="2">
    <source>
        <dbReference type="Proteomes" id="UP000008793"/>
    </source>
</evidence>
<sequence length="40" mass="4710">MPEQLICLRFDFYNAAALFMHKDLHLSLSFFIFGTKVTRS</sequence>
<dbReference type="AlphaFoldDB" id="D8MJQ9"/>
<dbReference type="KEGG" id="ebi:EbC_pEb17200540"/>
<keyword evidence="1" id="KW-0614">Plasmid</keyword>
<reference evidence="1 2" key="1">
    <citation type="journal article" date="2010" name="BMC Genomics">
        <title>Genome comparison of the epiphytic bacteria Erwinia billingiae and E. tasmaniensis with the pear pathogen E. pyrifoliae.</title>
        <authorList>
            <person name="Kube M."/>
            <person name="Migdoll A.M."/>
            <person name="Gehring I."/>
            <person name="Heitmann K."/>
            <person name="Mayer Y."/>
            <person name="Kuhl H."/>
            <person name="Knaust F."/>
            <person name="Geider K."/>
            <person name="Reinhardt R."/>
        </authorList>
    </citation>
    <scope>NUCLEOTIDE SEQUENCE [LARGE SCALE GENOMIC DNA]</scope>
    <source>
        <strain evidence="1 2">Eb661</strain>
        <plasmid evidence="1">pEB170</plasmid>
    </source>
</reference>
<geneLocation type="plasmid" evidence="1 2">
    <name>pEB170</name>
</geneLocation>
<accession>D8MJQ9</accession>
<dbReference type="Proteomes" id="UP000008793">
    <property type="component" value="Plasmid pEB170"/>
</dbReference>
<name>D8MJQ9_ERWBE</name>
<evidence type="ECO:0000313" key="1">
    <source>
        <dbReference type="EMBL" id="CAX53507.1"/>
    </source>
</evidence>
<dbReference type="EMBL" id="FP236830">
    <property type="protein sequence ID" value="CAX53507.1"/>
    <property type="molecule type" value="Genomic_DNA"/>
</dbReference>
<proteinExistence type="predicted"/>
<dbReference type="HOGENOM" id="CLU_3289357_0_0_6"/>
<keyword evidence="2" id="KW-1185">Reference proteome</keyword>
<organism evidence="2">
    <name type="scientific">Erwinia billingiae (strain Eb661)</name>
    <dbReference type="NCBI Taxonomy" id="634500"/>
    <lineage>
        <taxon>Bacteria</taxon>
        <taxon>Pseudomonadati</taxon>
        <taxon>Pseudomonadota</taxon>
        <taxon>Gammaproteobacteria</taxon>
        <taxon>Enterobacterales</taxon>
        <taxon>Erwiniaceae</taxon>
        <taxon>Erwinia</taxon>
    </lineage>
</organism>
<gene>
    <name evidence="1" type="ordered locus">EbC_pEb17200540</name>
</gene>